<keyword evidence="3" id="KW-1185">Reference proteome</keyword>
<dbReference type="GeneTree" id="ENSGT01120000274350"/>
<sequence length="144" mass="16327">MRLRILTVLVFTALMRSCPGDKKAKCAQVDCLMRYVSLPMIKDMSRTLKSINKSLQKLNIADINKILEIYEDHIFKKLWTSDTEGPKRFIHSFCTLKDNVGSCVSSHSQLKHTTMTESVNGVMPQLSLGWRTTSKSFSSLLILS</sequence>
<dbReference type="Proteomes" id="UP000314983">
    <property type="component" value="Chromosome 7"/>
</dbReference>
<reference evidence="3" key="1">
    <citation type="journal article" date="2014" name="Science">
        <title>Nonhuman genetics. Genomic basis for the convergent evolution of electric organs.</title>
        <authorList>
            <person name="Gallant J.R."/>
            <person name="Traeger L.L."/>
            <person name="Volkening J.D."/>
            <person name="Moffett H."/>
            <person name="Chen P.H."/>
            <person name="Novina C.D."/>
            <person name="Phillips G.N.Jr."/>
            <person name="Anand R."/>
            <person name="Wells G.B."/>
            <person name="Pinch M."/>
            <person name="Guth R."/>
            <person name="Unguez G.A."/>
            <person name="Albert J.S."/>
            <person name="Zakon H.H."/>
            <person name="Samanta M.P."/>
            <person name="Sussman M.R."/>
        </authorList>
    </citation>
    <scope>NUCLEOTIDE SEQUENCE [LARGE SCALE GENOMIC DNA]</scope>
</reference>
<reference evidence="2" key="5">
    <citation type="submission" date="2025-09" db="UniProtKB">
        <authorList>
            <consortium name="Ensembl"/>
        </authorList>
    </citation>
    <scope>IDENTIFICATION</scope>
</reference>
<name>A0A4W4DMQ8_ELEEL</name>
<dbReference type="Ensembl" id="ENSEEET00000000158.2">
    <property type="protein sequence ID" value="ENSEEEP00000000152.2"/>
    <property type="gene ID" value="ENSEEEG00000000115.2"/>
</dbReference>
<organism evidence="2 3">
    <name type="scientific">Electrophorus electricus</name>
    <name type="common">Electric eel</name>
    <name type="synonym">Gymnotus electricus</name>
    <dbReference type="NCBI Taxonomy" id="8005"/>
    <lineage>
        <taxon>Eukaryota</taxon>
        <taxon>Metazoa</taxon>
        <taxon>Chordata</taxon>
        <taxon>Craniata</taxon>
        <taxon>Vertebrata</taxon>
        <taxon>Euteleostomi</taxon>
        <taxon>Actinopterygii</taxon>
        <taxon>Neopterygii</taxon>
        <taxon>Teleostei</taxon>
        <taxon>Ostariophysi</taxon>
        <taxon>Gymnotiformes</taxon>
        <taxon>Gymnotoidei</taxon>
        <taxon>Gymnotidae</taxon>
        <taxon>Electrophorus</taxon>
    </lineage>
</organism>
<reference evidence="3" key="2">
    <citation type="journal article" date="2017" name="Sci. Adv.">
        <title>A tail of two voltages: Proteomic comparison of the three electric organs of the electric eel.</title>
        <authorList>
            <person name="Traeger L.L."/>
            <person name="Sabat G."/>
            <person name="Barrett-Wilt G.A."/>
            <person name="Wells G.B."/>
            <person name="Sussman M.R."/>
        </authorList>
    </citation>
    <scope>NUCLEOTIDE SEQUENCE [LARGE SCALE GENOMIC DNA]</scope>
</reference>
<evidence type="ECO:0000313" key="2">
    <source>
        <dbReference type="Ensembl" id="ENSEEEP00000000152.2"/>
    </source>
</evidence>
<keyword evidence="1" id="KW-0732">Signal</keyword>
<accession>A0A4W4DMQ8</accession>
<protein>
    <recommendedName>
        <fullName evidence="4">Interleukin 26</fullName>
    </recommendedName>
</protein>
<proteinExistence type="predicted"/>
<feature type="chain" id="PRO_5044315213" description="Interleukin 26" evidence="1">
    <location>
        <begin position="21"/>
        <end position="144"/>
    </location>
</feature>
<feature type="signal peptide" evidence="1">
    <location>
        <begin position="1"/>
        <end position="20"/>
    </location>
</feature>
<evidence type="ECO:0008006" key="4">
    <source>
        <dbReference type="Google" id="ProtNLM"/>
    </source>
</evidence>
<evidence type="ECO:0000256" key="1">
    <source>
        <dbReference type="SAM" id="SignalP"/>
    </source>
</evidence>
<dbReference type="AlphaFoldDB" id="A0A4W4DMQ8"/>
<reference evidence="2" key="3">
    <citation type="submission" date="2020-05" db="EMBL/GenBank/DDBJ databases">
        <title>Electrophorus electricus (electric eel) genome, fEleEle1, primary haplotype.</title>
        <authorList>
            <person name="Myers G."/>
            <person name="Meyer A."/>
            <person name="Fedrigo O."/>
            <person name="Formenti G."/>
            <person name="Rhie A."/>
            <person name="Tracey A."/>
            <person name="Sims Y."/>
            <person name="Jarvis E.D."/>
        </authorList>
    </citation>
    <scope>NUCLEOTIDE SEQUENCE [LARGE SCALE GENOMIC DNA]</scope>
</reference>
<reference evidence="2" key="4">
    <citation type="submission" date="2025-08" db="UniProtKB">
        <authorList>
            <consortium name="Ensembl"/>
        </authorList>
    </citation>
    <scope>IDENTIFICATION</scope>
</reference>
<evidence type="ECO:0000313" key="3">
    <source>
        <dbReference type="Proteomes" id="UP000314983"/>
    </source>
</evidence>